<proteinExistence type="predicted"/>
<organism evidence="1">
    <name type="scientific">bioreactor metagenome</name>
    <dbReference type="NCBI Taxonomy" id="1076179"/>
    <lineage>
        <taxon>unclassified sequences</taxon>
        <taxon>metagenomes</taxon>
        <taxon>ecological metagenomes</taxon>
    </lineage>
</organism>
<dbReference type="AlphaFoldDB" id="A0A644X8D8"/>
<dbReference type="Pfam" id="PF14337">
    <property type="entry name" value="Abi_alpha"/>
    <property type="match status" value="1"/>
</dbReference>
<reference evidence="1" key="1">
    <citation type="submission" date="2019-08" db="EMBL/GenBank/DDBJ databases">
        <authorList>
            <person name="Kucharzyk K."/>
            <person name="Murdoch R.W."/>
            <person name="Higgins S."/>
            <person name="Loffler F."/>
        </authorList>
    </citation>
    <scope>NUCLEOTIDE SEQUENCE</scope>
</reference>
<evidence type="ECO:0000313" key="1">
    <source>
        <dbReference type="EMBL" id="MPM10404.1"/>
    </source>
</evidence>
<dbReference type="EMBL" id="VSSQ01001689">
    <property type="protein sequence ID" value="MPM10404.1"/>
    <property type="molecule type" value="Genomic_DNA"/>
</dbReference>
<gene>
    <name evidence="1" type="ORF">SDC9_56736</name>
</gene>
<accession>A0A644X8D8</accession>
<sequence length="177" mass="20292">MQAISYSYNSKELRNMYATLLANSMNKDTQDTVHPAFVELIKQLSPLEAQILKKLYDNIEYTISYPLVKLRSTISEVDNTGIDRIEHILNSDFGVNIFNIDKYILAIDNLYRLNLISVTYISRFSDISKYESIESSDLFHDIKQKCNNMPNLNFLQVIRGKFDITSLGIAFISACVS</sequence>
<protein>
    <recommendedName>
        <fullName evidence="2">DUF4393 domain-containing protein</fullName>
    </recommendedName>
</protein>
<evidence type="ECO:0008006" key="2">
    <source>
        <dbReference type="Google" id="ProtNLM"/>
    </source>
</evidence>
<comment type="caution">
    <text evidence="1">The sequence shown here is derived from an EMBL/GenBank/DDBJ whole genome shotgun (WGS) entry which is preliminary data.</text>
</comment>
<dbReference type="Gene3D" id="3.30.110.190">
    <property type="match status" value="1"/>
</dbReference>
<dbReference type="InterPro" id="IPR025506">
    <property type="entry name" value="Abi_alpha"/>
</dbReference>
<name>A0A644X8D8_9ZZZZ</name>